<dbReference type="STRING" id="1703345.A3860_03795"/>
<gene>
    <name evidence="8" type="ORF">A3860_03795</name>
</gene>
<dbReference type="NCBIfam" id="TIGR00455">
    <property type="entry name" value="apsK"/>
    <property type="match status" value="1"/>
</dbReference>
<protein>
    <recommendedName>
        <fullName evidence="2 6">Adenylyl-sulfate kinase</fullName>
        <ecNumber evidence="2 6">2.7.1.25</ecNumber>
    </recommendedName>
</protein>
<dbReference type="PANTHER" id="PTHR42700:SF1">
    <property type="entry name" value="SULFATE ADENYLYLTRANSFERASE"/>
    <property type="match status" value="1"/>
</dbReference>
<dbReference type="PANTHER" id="PTHR42700">
    <property type="entry name" value="SULFATE ADENYLYLTRANSFERASE"/>
    <property type="match status" value="1"/>
</dbReference>
<dbReference type="Gene3D" id="3.40.50.300">
    <property type="entry name" value="P-loop containing nucleotide triphosphate hydrolases"/>
    <property type="match status" value="1"/>
</dbReference>
<comment type="similarity">
    <text evidence="6">Belongs to the APS kinase family.</text>
</comment>
<name>A0A1V9FXP5_9BACT</name>
<evidence type="ECO:0000256" key="6">
    <source>
        <dbReference type="RuleBase" id="RU004347"/>
    </source>
</evidence>
<dbReference type="CDD" id="cd02027">
    <property type="entry name" value="APSK"/>
    <property type="match status" value="1"/>
</dbReference>
<dbReference type="Pfam" id="PF01583">
    <property type="entry name" value="APS_kinase"/>
    <property type="match status" value="1"/>
</dbReference>
<dbReference type="EC" id="2.7.1.25" evidence="2 6"/>
<dbReference type="SUPFAM" id="SSF52540">
    <property type="entry name" value="P-loop containing nucleoside triphosphate hydrolases"/>
    <property type="match status" value="1"/>
</dbReference>
<feature type="domain" description="APS kinase" evidence="7">
    <location>
        <begin position="2"/>
        <end position="152"/>
    </location>
</feature>
<accession>A0A1V9FXP5</accession>
<dbReference type="UniPathway" id="UPA00140">
    <property type="reaction ID" value="UER00205"/>
</dbReference>
<dbReference type="GO" id="GO:0005737">
    <property type="term" value="C:cytoplasm"/>
    <property type="evidence" value="ECO:0007669"/>
    <property type="project" value="TreeGrafter"/>
</dbReference>
<dbReference type="GO" id="GO:0019379">
    <property type="term" value="P:sulfate assimilation, phosphoadenylyl sulfate reduction by phosphoadenylyl-sulfate reductase (thioredoxin)"/>
    <property type="evidence" value="ECO:0007669"/>
    <property type="project" value="TreeGrafter"/>
</dbReference>
<comment type="pathway">
    <text evidence="6">Sulfur metabolism; hydrogen sulfide biosynthesis; sulfite from sulfate: step 2/3.</text>
</comment>
<dbReference type="GO" id="GO:0070814">
    <property type="term" value="P:hydrogen sulfide biosynthetic process"/>
    <property type="evidence" value="ECO:0007669"/>
    <property type="project" value="UniProtKB-UniPathway"/>
</dbReference>
<evidence type="ECO:0000256" key="1">
    <source>
        <dbReference type="ARBA" id="ARBA00001823"/>
    </source>
</evidence>
<comment type="caution">
    <text evidence="8">The sequence shown here is derived from an EMBL/GenBank/DDBJ whole genome shotgun (WGS) entry which is preliminary data.</text>
</comment>
<evidence type="ECO:0000313" key="9">
    <source>
        <dbReference type="Proteomes" id="UP000192796"/>
    </source>
</evidence>
<dbReference type="AlphaFoldDB" id="A0A1V9FXP5"/>
<evidence type="ECO:0000256" key="2">
    <source>
        <dbReference type="ARBA" id="ARBA00012121"/>
    </source>
</evidence>
<keyword evidence="5 6" id="KW-0067">ATP-binding</keyword>
<dbReference type="GO" id="GO:0004781">
    <property type="term" value="F:sulfate adenylyltransferase (ATP) activity"/>
    <property type="evidence" value="ECO:0007669"/>
    <property type="project" value="TreeGrafter"/>
</dbReference>
<dbReference type="GO" id="GO:0010134">
    <property type="term" value="P:sulfate assimilation via adenylyl sulfate reduction"/>
    <property type="evidence" value="ECO:0007669"/>
    <property type="project" value="TreeGrafter"/>
</dbReference>
<proteinExistence type="inferred from homology"/>
<dbReference type="InterPro" id="IPR002891">
    <property type="entry name" value="APS"/>
</dbReference>
<keyword evidence="6 8" id="KW-0418">Kinase</keyword>
<keyword evidence="3 6" id="KW-0808">Transferase</keyword>
<dbReference type="GO" id="GO:0004020">
    <property type="term" value="F:adenylylsulfate kinase activity"/>
    <property type="evidence" value="ECO:0007669"/>
    <property type="project" value="UniProtKB-EC"/>
</dbReference>
<comment type="catalytic activity">
    <reaction evidence="1 6">
        <text>adenosine 5'-phosphosulfate + ATP = 3'-phosphoadenylyl sulfate + ADP + H(+)</text>
        <dbReference type="Rhea" id="RHEA:24152"/>
        <dbReference type="ChEBI" id="CHEBI:15378"/>
        <dbReference type="ChEBI" id="CHEBI:30616"/>
        <dbReference type="ChEBI" id="CHEBI:58243"/>
        <dbReference type="ChEBI" id="CHEBI:58339"/>
        <dbReference type="ChEBI" id="CHEBI:456216"/>
        <dbReference type="EC" id="2.7.1.25"/>
    </reaction>
</comment>
<dbReference type="GO" id="GO:0005524">
    <property type="term" value="F:ATP binding"/>
    <property type="evidence" value="ECO:0007669"/>
    <property type="project" value="UniProtKB-KW"/>
</dbReference>
<dbReference type="Proteomes" id="UP000192796">
    <property type="component" value="Unassembled WGS sequence"/>
</dbReference>
<evidence type="ECO:0000256" key="3">
    <source>
        <dbReference type="ARBA" id="ARBA00022679"/>
    </source>
</evidence>
<sequence>MMIIQLTGLSGAGKSTLAVGVKPLLEKQSLKVEIIDGDVYRKTLCKDLGFSKEDRMENIRRLGEVAWSFKNRADIIMIAAINPFEAIRNELKEKYGTKTIWVKCEIPVLLKRDTKGLYKRALLHDEHPDKLFNLTGVNDTYEVPASPDLVIDTSGEPASQSVLTFYEFLLRSRASYLS</sequence>
<dbReference type="EMBL" id="LVYD01000047">
    <property type="protein sequence ID" value="OQP63113.1"/>
    <property type="molecule type" value="Genomic_DNA"/>
</dbReference>
<dbReference type="InterPro" id="IPR050512">
    <property type="entry name" value="Sulf_AdTrans/APS_kinase"/>
</dbReference>
<organism evidence="8 9">
    <name type="scientific">Niastella vici</name>
    <dbReference type="NCBI Taxonomy" id="1703345"/>
    <lineage>
        <taxon>Bacteria</taxon>
        <taxon>Pseudomonadati</taxon>
        <taxon>Bacteroidota</taxon>
        <taxon>Chitinophagia</taxon>
        <taxon>Chitinophagales</taxon>
        <taxon>Chitinophagaceae</taxon>
        <taxon>Niastella</taxon>
    </lineage>
</organism>
<evidence type="ECO:0000259" key="7">
    <source>
        <dbReference type="Pfam" id="PF01583"/>
    </source>
</evidence>
<dbReference type="InterPro" id="IPR059117">
    <property type="entry name" value="APS_kinase_dom"/>
</dbReference>
<evidence type="ECO:0000256" key="5">
    <source>
        <dbReference type="ARBA" id="ARBA00022840"/>
    </source>
</evidence>
<dbReference type="OrthoDB" id="9804504at2"/>
<dbReference type="InterPro" id="IPR027417">
    <property type="entry name" value="P-loop_NTPase"/>
</dbReference>
<comment type="function">
    <text evidence="6">Catalyzes the synthesis of activated sulfate.</text>
</comment>
<evidence type="ECO:0000256" key="4">
    <source>
        <dbReference type="ARBA" id="ARBA00022741"/>
    </source>
</evidence>
<evidence type="ECO:0000313" key="8">
    <source>
        <dbReference type="EMBL" id="OQP63113.1"/>
    </source>
</evidence>
<keyword evidence="9" id="KW-1185">Reference proteome</keyword>
<reference evidence="8 9" key="1">
    <citation type="submission" date="2016-03" db="EMBL/GenBank/DDBJ databases">
        <title>Niastella vici sp. nov., isolated from farmland soil.</title>
        <authorList>
            <person name="Chen L."/>
            <person name="Wang D."/>
            <person name="Yang S."/>
            <person name="Wang G."/>
        </authorList>
    </citation>
    <scope>NUCLEOTIDE SEQUENCE [LARGE SCALE GENOMIC DNA]</scope>
    <source>
        <strain evidence="8 9">DJ57</strain>
    </source>
</reference>
<keyword evidence="4 6" id="KW-0547">Nucleotide-binding</keyword>